<sequence>MSAPQHTIHLPEETSQVCANRCAEKSAIKAGVEIANTEYVDYLKQMITSLLENQMNLSAALDETREACAQLNLQKSELEASSTQEVQVLQAELSMCRQREAEMTLAYEDLRSRVEAIDQVIEQIPWLDVLFNSDGPLRARLKALKCEDEDAETEVAPEEPRVSQTSSTLHSASYDADADADDDEDDEADIDVVESDIMPHYHQVPLSAWRRSKRTGSASPLSDSGCTSESHDEISLASLNSAHSSPHLAVLRRRLEAQQQQQQNGEVRMRRSLPHAPLKRSATSAIVGGGGRGKEGWRLGRITESLRASISRFADKSEWKMEALAARQREARALVLLNETQAEVRKVESRCKGLTRRQNEQELKMNEKEKEIERLLSQERELRNDLRNWQQRVFQLEAEVSFSSPVLQRVNAVDATMVIPPTLHPASTGALVNSGVPLFRAVHHEEVKCETEMIQKGLEGNIDTLQLKALPNANGSSASTQEIRHNCQIAELEMKSRLLEASILAADPTAKTSLHNPASLFSEDLIRIKATDESSTPTTTTPSTATINTPIPVTFRGCSQEDAGRPPKFSRPSLQGRPRFASTTSLSRLPLASTCQSQKNTSRMSRPASSLQLHQPSGGSDGVSCRGRSSILTTSFGSLSELELTADVAFFNSLDLAMSTLHEANQETSEVVSVPSDVSDSTQSGWKLPTQQEEIQRDLEKLASFVNFSKRRGVGSTALAAQLLRVDDTDENSILSFSLPLGHQSGKGRCLVRNNNAQLKNKRALLSSDLDRSSMDLECVKQDENSNTMPTAKYIRIQADCATGLPMISIFDECGQSQLACAYLAKDFKLDIDFKLWACNGNIITPCPTVCTRRCSGVCVCCPTPAVKCTPIVKPATYTPKVNLGCTPVCAPCPPCSPICSPPCPPPCSPPCPPACPPCPPVCLPCTPACPPICPPCPPACPPCPPVCPPCPPACPPCPPGCPPCPPGCPPCPIPCPPACPLPCPPVGQASCGNWHIWRIANFAQLEECNGGEWCEPFYLGQPGYRMQAKLEFTTYLFGIYIKLVPGDYDDCLSWPFSSDIYFSILDQTGAGNHIVRVLRPYLNDEDEREVWQRPTRVSCNQVGWGLPDIGLRSLVHSRICRPSPYLRNGTLYIQITLGKATNRMDEESKPDSDDFDFWLTICALLTFLCYTLFGVLVFLLRRTINDAFRELLRTRTFKPSIETIVPLTNIAAITKLTHLETEDSLSLSLSLRKSVSMFILRNVPLISFHNAMLTPTTEFLQFLRDTATEEVPINSQDFSVRTNEERVNINEFRRSYDLVFAFFDEDALKSETQDEQVVISLYMVHVKQHQEERRPTQILYSYCKTNRDRLICIRKLFTNGTEDGDGDQKRWPDCAICLAEAAADVIFVPCRHVAMCKKCLPSFQASSQCLHCPLCRGVISEIKLL</sequence>
<comment type="subcellular location">
    <subcellularLocation>
        <location evidence="1">Cytoplasm</location>
    </subcellularLocation>
</comment>
<dbReference type="Pfam" id="PF21355">
    <property type="entry name" value="TRAF-mep_MATH"/>
    <property type="match status" value="1"/>
</dbReference>
<keyword evidence="4" id="KW-0862">Zinc</keyword>
<reference evidence="11 12" key="2">
    <citation type="submission" date="2018-11" db="EMBL/GenBank/DDBJ databases">
        <authorList>
            <consortium name="Pathogen Informatics"/>
        </authorList>
    </citation>
    <scope>NUCLEOTIDE SEQUENCE [LARGE SCALE GENOMIC DNA]</scope>
</reference>
<proteinExistence type="predicted"/>
<dbReference type="SMART" id="SM00184">
    <property type="entry name" value="RING"/>
    <property type="match status" value="1"/>
</dbReference>
<feature type="compositionally biased region" description="Polar residues" evidence="7">
    <location>
        <begin position="215"/>
        <end position="228"/>
    </location>
</feature>
<evidence type="ECO:0000313" key="13">
    <source>
        <dbReference type="WBParaSite" id="TASK_0000477001-mRNA-1"/>
    </source>
</evidence>
<keyword evidence="8" id="KW-0812">Transmembrane</keyword>
<keyword evidence="12" id="KW-1185">Reference proteome</keyword>
<evidence type="ECO:0000256" key="7">
    <source>
        <dbReference type="SAM" id="MobiDB-lite"/>
    </source>
</evidence>
<evidence type="ECO:0000256" key="2">
    <source>
        <dbReference type="ARBA" id="ARBA00022490"/>
    </source>
</evidence>
<feature type="region of interest" description="Disordered" evidence="7">
    <location>
        <begin position="209"/>
        <end position="229"/>
    </location>
</feature>
<evidence type="ECO:0000259" key="10">
    <source>
        <dbReference type="PROSITE" id="PS50144"/>
    </source>
</evidence>
<dbReference type="Gene3D" id="2.60.210.10">
    <property type="entry name" value="Apoptosis, Tumor Necrosis Factor Receptor Associated Protein 2, Chain A"/>
    <property type="match status" value="1"/>
</dbReference>
<feature type="domain" description="MATH" evidence="10">
    <location>
        <begin position="993"/>
        <end position="1138"/>
    </location>
</feature>
<feature type="compositionally biased region" description="Acidic residues" evidence="7">
    <location>
        <begin position="176"/>
        <end position="186"/>
    </location>
</feature>
<keyword evidence="8" id="KW-0472">Membrane</keyword>
<dbReference type="EMBL" id="UYRS01018370">
    <property type="protein sequence ID" value="VDK33966.1"/>
    <property type="molecule type" value="Genomic_DNA"/>
</dbReference>
<evidence type="ECO:0000256" key="5">
    <source>
        <dbReference type="PROSITE-ProRule" id="PRU00175"/>
    </source>
</evidence>
<dbReference type="SUPFAM" id="SSF57850">
    <property type="entry name" value="RING/U-box"/>
    <property type="match status" value="1"/>
</dbReference>
<keyword evidence="3 5" id="KW-0479">Metal-binding</keyword>
<dbReference type="WBParaSite" id="TASK_0000477001-mRNA-1">
    <property type="protein sequence ID" value="TASK_0000477001-mRNA-1"/>
    <property type="gene ID" value="TASK_0000477001"/>
</dbReference>
<dbReference type="InterPro" id="IPR049342">
    <property type="entry name" value="TRAF1-6_MATH_dom"/>
</dbReference>
<dbReference type="GO" id="GO:0005737">
    <property type="term" value="C:cytoplasm"/>
    <property type="evidence" value="ECO:0007669"/>
    <property type="project" value="UniProtKB-SubCell"/>
</dbReference>
<feature type="region of interest" description="Disordered" evidence="7">
    <location>
        <begin position="532"/>
        <end position="626"/>
    </location>
</feature>
<dbReference type="InterPro" id="IPR002083">
    <property type="entry name" value="MATH/TRAF_dom"/>
</dbReference>
<dbReference type="InterPro" id="IPR001841">
    <property type="entry name" value="Znf_RING"/>
</dbReference>
<feature type="region of interest" description="Disordered" evidence="7">
    <location>
        <begin position="256"/>
        <end position="290"/>
    </location>
</feature>
<evidence type="ECO:0000313" key="12">
    <source>
        <dbReference type="Proteomes" id="UP000282613"/>
    </source>
</evidence>
<evidence type="ECO:0000256" key="8">
    <source>
        <dbReference type="SAM" id="Phobius"/>
    </source>
</evidence>
<dbReference type="PROSITE" id="PS50144">
    <property type="entry name" value="MATH"/>
    <property type="match status" value="1"/>
</dbReference>
<evidence type="ECO:0000256" key="4">
    <source>
        <dbReference type="ARBA" id="ARBA00022833"/>
    </source>
</evidence>
<feature type="compositionally biased region" description="Low complexity" evidence="7">
    <location>
        <begin position="534"/>
        <end position="552"/>
    </location>
</feature>
<dbReference type="Gene3D" id="3.30.40.10">
    <property type="entry name" value="Zinc/RING finger domain, C3HC4 (zinc finger)"/>
    <property type="match status" value="1"/>
</dbReference>
<dbReference type="PROSITE" id="PS50089">
    <property type="entry name" value="ZF_RING_2"/>
    <property type="match status" value="1"/>
</dbReference>
<organism evidence="13">
    <name type="scientific">Taenia asiatica</name>
    <name type="common">Asian tapeworm</name>
    <dbReference type="NCBI Taxonomy" id="60517"/>
    <lineage>
        <taxon>Eukaryota</taxon>
        <taxon>Metazoa</taxon>
        <taxon>Spiralia</taxon>
        <taxon>Lophotrochozoa</taxon>
        <taxon>Platyhelminthes</taxon>
        <taxon>Cestoda</taxon>
        <taxon>Eucestoda</taxon>
        <taxon>Cyclophyllidea</taxon>
        <taxon>Taeniidae</taxon>
        <taxon>Taenia</taxon>
    </lineage>
</organism>
<reference evidence="13" key="1">
    <citation type="submission" date="2016-04" db="UniProtKB">
        <authorList>
            <consortium name="WormBaseParasite"/>
        </authorList>
    </citation>
    <scope>IDENTIFICATION</scope>
</reference>
<feature type="transmembrane region" description="Helical" evidence="8">
    <location>
        <begin position="1158"/>
        <end position="1181"/>
    </location>
</feature>
<gene>
    <name evidence="11" type="ORF">TASK_LOCUS4771</name>
</gene>
<feature type="coiled-coil region" evidence="6">
    <location>
        <begin position="337"/>
        <end position="399"/>
    </location>
</feature>
<evidence type="ECO:0000256" key="1">
    <source>
        <dbReference type="ARBA" id="ARBA00004496"/>
    </source>
</evidence>
<name>A0A158R829_TAEAS</name>
<keyword evidence="6" id="KW-0175">Coiled coil</keyword>
<dbReference type="InterPro" id="IPR013083">
    <property type="entry name" value="Znf_RING/FYVE/PHD"/>
</dbReference>
<feature type="region of interest" description="Disordered" evidence="7">
    <location>
        <begin position="150"/>
        <end position="186"/>
    </location>
</feature>
<evidence type="ECO:0000256" key="3">
    <source>
        <dbReference type="ARBA" id="ARBA00022771"/>
    </source>
</evidence>
<keyword evidence="3 5" id="KW-0863">Zinc-finger</keyword>
<keyword evidence="8" id="KW-1133">Transmembrane helix</keyword>
<feature type="domain" description="RING-type" evidence="9">
    <location>
        <begin position="1375"/>
        <end position="1417"/>
    </location>
</feature>
<dbReference type="SUPFAM" id="SSF49599">
    <property type="entry name" value="TRAF domain-like"/>
    <property type="match status" value="1"/>
</dbReference>
<dbReference type="OrthoDB" id="6255225at2759"/>
<dbReference type="Proteomes" id="UP000282613">
    <property type="component" value="Unassembled WGS sequence"/>
</dbReference>
<evidence type="ECO:0000256" key="6">
    <source>
        <dbReference type="SAM" id="Coils"/>
    </source>
</evidence>
<dbReference type="STRING" id="60517.A0A158R829"/>
<keyword evidence="2" id="KW-0963">Cytoplasm</keyword>
<accession>A0A158R829</accession>
<dbReference type="InterPro" id="IPR008974">
    <property type="entry name" value="TRAF-like"/>
</dbReference>
<dbReference type="GO" id="GO:0008270">
    <property type="term" value="F:zinc ion binding"/>
    <property type="evidence" value="ECO:0007669"/>
    <property type="project" value="UniProtKB-KW"/>
</dbReference>
<evidence type="ECO:0000313" key="11">
    <source>
        <dbReference type="EMBL" id="VDK33966.1"/>
    </source>
</evidence>
<protein>
    <submittedName>
        <fullName evidence="13">RING-type domain-containing protein</fullName>
    </submittedName>
</protein>
<evidence type="ECO:0000259" key="9">
    <source>
        <dbReference type="PROSITE" id="PS50089"/>
    </source>
</evidence>
<feature type="compositionally biased region" description="Polar residues" evidence="7">
    <location>
        <begin position="581"/>
        <end position="618"/>
    </location>
</feature>